<reference evidence="16 17" key="1">
    <citation type="submission" date="2023-05" db="EMBL/GenBank/DDBJ databases">
        <title>A 100% complete, gapless, phased diploid assembly of the Scenedesmus obliquus UTEX 3031 genome.</title>
        <authorList>
            <person name="Biondi T.C."/>
            <person name="Hanschen E.R."/>
            <person name="Kwon T."/>
            <person name="Eng W."/>
            <person name="Kruse C.P.S."/>
            <person name="Koehler S.I."/>
            <person name="Kunde Y."/>
            <person name="Gleasner C.D."/>
            <person name="You Mak K.T."/>
            <person name="Polle J."/>
            <person name="Hovde B.T."/>
            <person name="Starkenburg S.R."/>
        </authorList>
    </citation>
    <scope>NUCLEOTIDE SEQUENCE [LARGE SCALE GENOMIC DNA]</scope>
    <source>
        <strain evidence="16 17">DOE0152z</strain>
    </source>
</reference>
<evidence type="ECO:0000256" key="2">
    <source>
        <dbReference type="ARBA" id="ARBA00022448"/>
    </source>
</evidence>
<feature type="region of interest" description="Disordered" evidence="12">
    <location>
        <begin position="630"/>
        <end position="722"/>
    </location>
</feature>
<feature type="region of interest" description="Disordered" evidence="12">
    <location>
        <begin position="479"/>
        <end position="498"/>
    </location>
</feature>
<keyword evidence="2 11" id="KW-0813">Transport</keyword>
<dbReference type="PANTHER" id="PTHR11767">
    <property type="entry name" value="INWARD RECTIFIER POTASSIUM CHANNEL"/>
    <property type="match status" value="1"/>
</dbReference>
<feature type="compositionally biased region" description="Polar residues" evidence="12">
    <location>
        <begin position="659"/>
        <end position="669"/>
    </location>
</feature>
<evidence type="ECO:0000256" key="3">
    <source>
        <dbReference type="ARBA" id="ARBA00022538"/>
    </source>
</evidence>
<evidence type="ECO:0000313" key="16">
    <source>
        <dbReference type="EMBL" id="WIA16560.1"/>
    </source>
</evidence>
<evidence type="ECO:0000313" key="17">
    <source>
        <dbReference type="Proteomes" id="UP001244341"/>
    </source>
</evidence>
<evidence type="ECO:0000256" key="6">
    <source>
        <dbReference type="ARBA" id="ARBA00022958"/>
    </source>
</evidence>
<dbReference type="Gene3D" id="2.60.40.1400">
    <property type="entry name" value="G protein-activated inward rectifier potassium channel 1"/>
    <property type="match status" value="2"/>
</dbReference>
<evidence type="ECO:0000256" key="8">
    <source>
        <dbReference type="ARBA" id="ARBA00023065"/>
    </source>
</evidence>
<evidence type="ECO:0000256" key="5">
    <source>
        <dbReference type="ARBA" id="ARBA00022882"/>
    </source>
</evidence>
<feature type="domain" description="Potassium channel inwardly rectifying transmembrane" evidence="14">
    <location>
        <begin position="49"/>
        <end position="158"/>
    </location>
</feature>
<dbReference type="Pfam" id="PF01007">
    <property type="entry name" value="IRK"/>
    <property type="match status" value="1"/>
</dbReference>
<comment type="similarity">
    <text evidence="11">Belongs to the inward rectifier-type potassium channel (TC 1.A.2.1) family.</text>
</comment>
<feature type="transmembrane region" description="Helical" evidence="13">
    <location>
        <begin position="94"/>
        <end position="110"/>
    </location>
</feature>
<evidence type="ECO:0000256" key="12">
    <source>
        <dbReference type="SAM" id="MobiDB-lite"/>
    </source>
</evidence>
<feature type="domain" description="Inward rectifier potassium channel C-terminal" evidence="15">
    <location>
        <begin position="166"/>
        <end position="321"/>
    </location>
</feature>
<evidence type="ECO:0008006" key="18">
    <source>
        <dbReference type="Google" id="ProtNLM"/>
    </source>
</evidence>
<evidence type="ECO:0000256" key="1">
    <source>
        <dbReference type="ARBA" id="ARBA00004141"/>
    </source>
</evidence>
<keyword evidence="9 13" id="KW-0472">Membrane</keyword>
<keyword evidence="4 11" id="KW-0812">Transmembrane</keyword>
<keyword evidence="8 11" id="KW-0406">Ion transport</keyword>
<evidence type="ECO:0000256" key="11">
    <source>
        <dbReference type="RuleBase" id="RU003822"/>
    </source>
</evidence>
<protein>
    <recommendedName>
        <fullName evidence="18">Inward rectifier potassium channel C-terminal domain-containing protein</fullName>
    </recommendedName>
</protein>
<sequence>MWTLDRGTGFYDMERRTKKKASLLGSGKDAGKSRVMYHGVEWSRILRHVWRRDFFTTAVHARFLYIVAAMVGVFISSFLFWACIYYVIWKVDGSCFLGFHSFLSAFLFSIETQNTIGYGSHAIGDCWLPAWLVGIQCILAVLLEAVFIGVIFAKISHPKGRSRTILISECACIARRDGILKLMFRVADIRKRTAIAPKIHAVLYTWGPGHTTAEGELIPVGVTPLPLHYLDATLLLPVVVEHTIDERSPLYGHTSESLEAVGAEIVVTFEGTSELGDSFMSRQSYLPSEVHWGCTFVNIIQQAGQGHTQHSINLSRFHDVEPQPGLALMPPHRLSRAVVLGGARRIPRPRLGENTLLLADELVVTQGADGRWFVAVRRKCFLGMLPEGHWLGENMLLLADELVVTQAAVKRWFVAVRVGDAYPSQMCCASVTMFIYRYSTSSSGGPSAAAADGAAAAAVCQTQTYSHQELPLTRHLWSDAASPQQQQQQQQQSEDSMVATAASSAAAAAAAAAAMTRAKSGVSVLLRYPVVVGHEIGPDSPLKDWITPDGMLQDADAEIVVVASATQYITSHLAMRSKVYSVLGSIRWGHCYAPCVVPPKRSPTGHALVDHARTLDDSSREISLNRRELLATENSSPSSSSSSGAAKKPTGTYKKPDSRLSSLVQNLPRSSPAPAPASTPAAPKATPPPAASPPPSPPPSPPSPPPSPPSPPPPPPPPPGMTIMEEWIKNDTCNSTMLPNGDFEENEWEDYKIKNWIKVKEFGSQGGGIIGNGSDPGATGWPGYPFDNENKYFRSQAFGNIGFALVNEYAIEVNNTRQILYFDWYMDNGFDYWLVPDTMSINANASNVTLHAARVDLYDYDKLVPPGNITDLAQQLFDHYNATAGPAYLGTALTVDDIINFPNLQSVGSYVPLGPYVGKKVMIAFRYSTTVYYLSWAIDNVSVVECDASLGFPMHRRR</sequence>
<dbReference type="Pfam" id="PF17655">
    <property type="entry name" value="IRK_C"/>
    <property type="match status" value="2"/>
</dbReference>
<evidence type="ECO:0000259" key="14">
    <source>
        <dbReference type="Pfam" id="PF01007"/>
    </source>
</evidence>
<dbReference type="Proteomes" id="UP001244341">
    <property type="component" value="Chromosome 7b"/>
</dbReference>
<feature type="domain" description="Inward rectifier potassium channel C-terminal" evidence="15">
    <location>
        <begin position="520"/>
        <end position="598"/>
    </location>
</feature>
<keyword evidence="17" id="KW-1185">Reference proteome</keyword>
<dbReference type="SUPFAM" id="SSF81296">
    <property type="entry name" value="E set domains"/>
    <property type="match status" value="2"/>
</dbReference>
<comment type="subcellular location">
    <subcellularLocation>
        <location evidence="1 11">Membrane</location>
        <topology evidence="1 11">Multi-pass membrane protein</topology>
    </subcellularLocation>
</comment>
<organism evidence="16 17">
    <name type="scientific">Tetradesmus obliquus</name>
    <name type="common">Green alga</name>
    <name type="synonym">Acutodesmus obliquus</name>
    <dbReference type="NCBI Taxonomy" id="3088"/>
    <lineage>
        <taxon>Eukaryota</taxon>
        <taxon>Viridiplantae</taxon>
        <taxon>Chlorophyta</taxon>
        <taxon>core chlorophytes</taxon>
        <taxon>Chlorophyceae</taxon>
        <taxon>CS clade</taxon>
        <taxon>Sphaeropleales</taxon>
        <taxon>Scenedesmaceae</taxon>
        <taxon>Tetradesmus</taxon>
    </lineage>
</organism>
<dbReference type="EMBL" id="CP126214">
    <property type="protein sequence ID" value="WIA16560.1"/>
    <property type="molecule type" value="Genomic_DNA"/>
</dbReference>
<evidence type="ECO:0000256" key="9">
    <source>
        <dbReference type="ARBA" id="ARBA00023136"/>
    </source>
</evidence>
<gene>
    <name evidence="16" type="ORF">OEZ85_013231</name>
</gene>
<name>A0ABY8U5E6_TETOB</name>
<dbReference type="PANTHER" id="PTHR11767:SF102">
    <property type="entry name" value="INWARDLY RECTIFYING POTASSIUM CHANNEL 1, ISOFORM F"/>
    <property type="match status" value="1"/>
</dbReference>
<evidence type="ECO:0000259" key="15">
    <source>
        <dbReference type="Pfam" id="PF17655"/>
    </source>
</evidence>
<evidence type="ECO:0000256" key="10">
    <source>
        <dbReference type="ARBA" id="ARBA00023303"/>
    </source>
</evidence>
<keyword evidence="3 11" id="KW-0633">Potassium transport</keyword>
<dbReference type="PRINTS" id="PR01320">
    <property type="entry name" value="KIRCHANNEL"/>
</dbReference>
<dbReference type="InterPro" id="IPR014756">
    <property type="entry name" value="Ig_E-set"/>
</dbReference>
<dbReference type="InterPro" id="IPR041647">
    <property type="entry name" value="IRK_C"/>
</dbReference>
<keyword evidence="10 11" id="KW-0407">Ion channel</keyword>
<dbReference type="SUPFAM" id="SSF81324">
    <property type="entry name" value="Voltage-gated potassium channels"/>
    <property type="match status" value="1"/>
</dbReference>
<dbReference type="InterPro" id="IPR013518">
    <property type="entry name" value="K_chnl_inward-rec_Kir_cyto"/>
</dbReference>
<dbReference type="Gene3D" id="1.10.287.70">
    <property type="match status" value="1"/>
</dbReference>
<feature type="transmembrane region" description="Helical" evidence="13">
    <location>
        <begin position="63"/>
        <end position="87"/>
    </location>
</feature>
<feature type="transmembrane region" description="Helical" evidence="13">
    <location>
        <begin position="130"/>
        <end position="153"/>
    </location>
</feature>
<evidence type="ECO:0000256" key="13">
    <source>
        <dbReference type="SAM" id="Phobius"/>
    </source>
</evidence>
<proteinExistence type="inferred from homology"/>
<evidence type="ECO:0000256" key="7">
    <source>
        <dbReference type="ARBA" id="ARBA00022989"/>
    </source>
</evidence>
<dbReference type="InterPro" id="IPR016449">
    <property type="entry name" value="K_chnl_inward-rec_Kir"/>
</dbReference>
<keyword evidence="7 13" id="KW-1133">Transmembrane helix</keyword>
<dbReference type="InterPro" id="IPR040445">
    <property type="entry name" value="Kir_TM"/>
</dbReference>
<evidence type="ECO:0000256" key="4">
    <source>
        <dbReference type="ARBA" id="ARBA00022692"/>
    </source>
</evidence>
<feature type="compositionally biased region" description="Pro residues" evidence="12">
    <location>
        <begin position="685"/>
        <end position="720"/>
    </location>
</feature>
<keyword evidence="6 11" id="KW-0630">Potassium</keyword>
<accession>A0ABY8U5E6</accession>
<keyword evidence="5 11" id="KW-0851">Voltage-gated channel</keyword>